<dbReference type="InterPro" id="IPR050107">
    <property type="entry name" value="ABC_carbohydrate_import_ATPase"/>
</dbReference>
<sequence>MLASAPPSVTAPLLSMQGVTKRFDNVIALSGVCLEVRRGEVHAVCGENGAGKSTLMKILSGVYMPNDGEVRIDGEAVRIRGLVHAQALGIVMIHQELNLVPHLSVAENIWLGREPRRGLFIDRERQRDGARRCLERLGVAIDPDAQVSTLSIAQQQMVEIAKALSMDARLLIMDEPTSSLGEADAERLLQVVLELKRSGVGIVYISHRLDELGVITDRVTVLRDGQYIATRDWADTSIDEIVSLMVGRELTQQFPAATRMPGDQVLMQVRGLRRDGVFGPVDFELRRGEILGFAGLVGAGRTEVARALFGADPLDDGEVQLAGQRLALRTPRDAIAAGIAYVSEDRKAHGLAVKMSVAHNITLANLGALSGPLGFIDAAGERQTAERFIQQLAIRTPSPDQVARLLSGGNQQKIVIAKWLFREARIIIFDEPTRGIDVGAKYAIYELMDRLAAEGIGVILISSDLPEILGLTDRVAVFRQGRIARVLQTRECTQHDIIHHASVGGTGSAPEPEEAAPETTLHD</sequence>
<dbReference type="SMART" id="SM00382">
    <property type="entry name" value="AAA"/>
    <property type="match status" value="2"/>
</dbReference>
<evidence type="ECO:0000256" key="4">
    <source>
        <dbReference type="ARBA" id="ARBA00022737"/>
    </source>
</evidence>
<proteinExistence type="predicted"/>
<name>A0ABS8XZ36_9BURK</name>
<keyword evidence="10" id="KW-1185">Reference proteome</keyword>
<feature type="domain" description="ABC transporter" evidence="8">
    <location>
        <begin position="14"/>
        <end position="249"/>
    </location>
</feature>
<dbReference type="Gene3D" id="3.40.50.300">
    <property type="entry name" value="P-loop containing nucleotide triphosphate hydrolases"/>
    <property type="match status" value="2"/>
</dbReference>
<evidence type="ECO:0000256" key="2">
    <source>
        <dbReference type="ARBA" id="ARBA00022475"/>
    </source>
</evidence>
<dbReference type="GO" id="GO:0005524">
    <property type="term" value="F:ATP binding"/>
    <property type="evidence" value="ECO:0007669"/>
    <property type="project" value="UniProtKB-KW"/>
</dbReference>
<keyword evidence="5" id="KW-0547">Nucleotide-binding</keyword>
<evidence type="ECO:0000256" key="7">
    <source>
        <dbReference type="SAM" id="MobiDB-lite"/>
    </source>
</evidence>
<dbReference type="SUPFAM" id="SSF52540">
    <property type="entry name" value="P-loop containing nucleoside triphosphate hydrolases"/>
    <property type="match status" value="2"/>
</dbReference>
<dbReference type="PROSITE" id="PS50893">
    <property type="entry name" value="ABC_TRANSPORTER_2"/>
    <property type="match status" value="2"/>
</dbReference>
<dbReference type="Proteomes" id="UP001200741">
    <property type="component" value="Unassembled WGS sequence"/>
</dbReference>
<keyword evidence="1" id="KW-0813">Transport</keyword>
<evidence type="ECO:0000256" key="3">
    <source>
        <dbReference type="ARBA" id="ARBA00022597"/>
    </source>
</evidence>
<keyword evidence="6 9" id="KW-0067">ATP-binding</keyword>
<dbReference type="InterPro" id="IPR027417">
    <property type="entry name" value="P-loop_NTPase"/>
</dbReference>
<evidence type="ECO:0000313" key="10">
    <source>
        <dbReference type="Proteomes" id="UP001200741"/>
    </source>
</evidence>
<dbReference type="Pfam" id="PF00005">
    <property type="entry name" value="ABC_tran"/>
    <property type="match status" value="2"/>
</dbReference>
<evidence type="ECO:0000313" key="9">
    <source>
        <dbReference type="EMBL" id="MCE4557884.1"/>
    </source>
</evidence>
<dbReference type="PANTHER" id="PTHR43790:SF9">
    <property type="entry name" value="GALACTOFURANOSE TRANSPORTER ATP-BINDING PROTEIN YTFR"/>
    <property type="match status" value="1"/>
</dbReference>
<keyword evidence="3" id="KW-0762">Sugar transport</keyword>
<dbReference type="PROSITE" id="PS00211">
    <property type="entry name" value="ABC_TRANSPORTER_1"/>
    <property type="match status" value="1"/>
</dbReference>
<reference evidence="9 10" key="1">
    <citation type="submission" date="2021-12" db="EMBL/GenBank/DDBJ databases">
        <title>Genome seq of P8.</title>
        <authorList>
            <person name="Seo T."/>
        </authorList>
    </citation>
    <scope>NUCLEOTIDE SEQUENCE [LARGE SCALE GENOMIC DNA]</scope>
    <source>
        <strain evidence="9 10">P8</strain>
    </source>
</reference>
<feature type="domain" description="ABC transporter" evidence="8">
    <location>
        <begin position="260"/>
        <end position="505"/>
    </location>
</feature>
<dbReference type="EMBL" id="JAJTWU010000013">
    <property type="protein sequence ID" value="MCE4557884.1"/>
    <property type="molecule type" value="Genomic_DNA"/>
</dbReference>
<keyword evidence="2" id="KW-1003">Cell membrane</keyword>
<comment type="caution">
    <text evidence="9">The sequence shown here is derived from an EMBL/GenBank/DDBJ whole genome shotgun (WGS) entry which is preliminary data.</text>
</comment>
<evidence type="ECO:0000256" key="5">
    <source>
        <dbReference type="ARBA" id="ARBA00022741"/>
    </source>
</evidence>
<accession>A0ABS8XZ36</accession>
<dbReference type="PANTHER" id="PTHR43790">
    <property type="entry name" value="CARBOHYDRATE TRANSPORT ATP-BINDING PROTEIN MG119-RELATED"/>
    <property type="match status" value="1"/>
</dbReference>
<keyword evidence="2" id="KW-0472">Membrane</keyword>
<evidence type="ECO:0000256" key="1">
    <source>
        <dbReference type="ARBA" id="ARBA00022448"/>
    </source>
</evidence>
<dbReference type="InterPro" id="IPR003593">
    <property type="entry name" value="AAA+_ATPase"/>
</dbReference>
<gene>
    <name evidence="9" type="ORF">LXT13_26180</name>
</gene>
<feature type="region of interest" description="Disordered" evidence="7">
    <location>
        <begin position="500"/>
        <end position="523"/>
    </location>
</feature>
<dbReference type="CDD" id="cd03215">
    <property type="entry name" value="ABC_Carb_Monos_II"/>
    <property type="match status" value="1"/>
</dbReference>
<keyword evidence="4" id="KW-0677">Repeat</keyword>
<evidence type="ECO:0000259" key="8">
    <source>
        <dbReference type="PROSITE" id="PS50893"/>
    </source>
</evidence>
<evidence type="ECO:0000256" key="6">
    <source>
        <dbReference type="ARBA" id="ARBA00022840"/>
    </source>
</evidence>
<dbReference type="InterPro" id="IPR003439">
    <property type="entry name" value="ABC_transporter-like_ATP-bd"/>
</dbReference>
<protein>
    <submittedName>
        <fullName evidence="9">Sugar ABC transporter ATP-binding protein</fullName>
    </submittedName>
</protein>
<dbReference type="CDD" id="cd03216">
    <property type="entry name" value="ABC_Carb_Monos_I"/>
    <property type="match status" value="1"/>
</dbReference>
<dbReference type="InterPro" id="IPR017871">
    <property type="entry name" value="ABC_transporter-like_CS"/>
</dbReference>
<organism evidence="9 10">
    <name type="scientific">Pelomonas cellulosilytica</name>
    <dbReference type="NCBI Taxonomy" id="2906762"/>
    <lineage>
        <taxon>Bacteria</taxon>
        <taxon>Pseudomonadati</taxon>
        <taxon>Pseudomonadota</taxon>
        <taxon>Betaproteobacteria</taxon>
        <taxon>Burkholderiales</taxon>
        <taxon>Sphaerotilaceae</taxon>
        <taxon>Roseateles</taxon>
    </lineage>
</organism>